<evidence type="ECO:0000313" key="4">
    <source>
        <dbReference type="EMBL" id="QTQ12296.1"/>
    </source>
</evidence>
<feature type="compositionally biased region" description="Low complexity" evidence="1">
    <location>
        <begin position="839"/>
        <end position="907"/>
    </location>
</feature>
<evidence type="ECO:0000313" key="5">
    <source>
        <dbReference type="Proteomes" id="UP000671995"/>
    </source>
</evidence>
<feature type="region of interest" description="Disordered" evidence="1">
    <location>
        <begin position="839"/>
        <end position="916"/>
    </location>
</feature>
<feature type="domain" description="Peptidase M16 C-terminal" evidence="3">
    <location>
        <begin position="282"/>
        <end position="372"/>
    </location>
</feature>
<feature type="compositionally biased region" description="Basic and acidic residues" evidence="1">
    <location>
        <begin position="1076"/>
        <end position="1091"/>
    </location>
</feature>
<evidence type="ECO:0000256" key="2">
    <source>
        <dbReference type="SAM" id="SignalP"/>
    </source>
</evidence>
<feature type="compositionally biased region" description="Basic and acidic residues" evidence="1">
    <location>
        <begin position="1098"/>
        <end position="1113"/>
    </location>
</feature>
<feature type="signal peptide" evidence="2">
    <location>
        <begin position="1"/>
        <end position="37"/>
    </location>
</feature>
<dbReference type="InterPro" id="IPR007863">
    <property type="entry name" value="Peptidase_M16_C"/>
</dbReference>
<proteinExistence type="predicted"/>
<accession>A0A975F0E6</accession>
<dbReference type="Pfam" id="PF05193">
    <property type="entry name" value="Peptidase_M16_C"/>
    <property type="match status" value="1"/>
</dbReference>
<feature type="chain" id="PRO_5037064038" evidence="2">
    <location>
        <begin position="38"/>
        <end position="1175"/>
    </location>
</feature>
<dbReference type="Proteomes" id="UP000671995">
    <property type="component" value="Chromosome"/>
</dbReference>
<organism evidence="4 5">
    <name type="scientific">Treponema parvum</name>
    <dbReference type="NCBI Taxonomy" id="138851"/>
    <lineage>
        <taxon>Bacteria</taxon>
        <taxon>Pseudomonadati</taxon>
        <taxon>Spirochaetota</taxon>
        <taxon>Spirochaetia</taxon>
        <taxon>Spirochaetales</taxon>
        <taxon>Treponemataceae</taxon>
        <taxon>Treponema</taxon>
    </lineage>
</organism>
<dbReference type="AlphaFoldDB" id="A0A975F0E6"/>
<evidence type="ECO:0000259" key="3">
    <source>
        <dbReference type="Pfam" id="PF05193"/>
    </source>
</evidence>
<reference evidence="4" key="2">
    <citation type="journal article" date="2021" name="Microbiol. Resour. Announc.">
        <title>Complete Genome Sequences of Three Human Oral Treponema parvum Isolates.</title>
        <authorList>
            <person name="Zeng H."/>
            <person name="Watt R.M."/>
        </authorList>
    </citation>
    <scope>NUCLEOTIDE SEQUENCE</scope>
    <source>
        <strain evidence="4">ATCC 700773</strain>
    </source>
</reference>
<dbReference type="InterPro" id="IPR011249">
    <property type="entry name" value="Metalloenz_LuxS/M16"/>
</dbReference>
<dbReference type="RefSeq" id="WP_210117010.1">
    <property type="nucleotide sequence ID" value="NZ_CP054257.1"/>
</dbReference>
<reference evidence="4" key="1">
    <citation type="submission" date="2020-05" db="EMBL/GenBank/DDBJ databases">
        <authorList>
            <person name="Zeng H."/>
            <person name="Chan Y.K."/>
            <person name="Watt R.M."/>
        </authorList>
    </citation>
    <scope>NUCLEOTIDE SEQUENCE</scope>
    <source>
        <strain evidence="4">ATCC 700773</strain>
    </source>
</reference>
<gene>
    <name evidence="4" type="ORF">HRI96_08845</name>
</gene>
<feature type="region of interest" description="Disordered" evidence="1">
    <location>
        <begin position="1074"/>
        <end position="1127"/>
    </location>
</feature>
<dbReference type="SUPFAM" id="SSF63411">
    <property type="entry name" value="LuxS/MPP-like metallohydrolase"/>
    <property type="match status" value="2"/>
</dbReference>
<sequence>MKVFFEKPLKKQLKTLFKIAAAAFIFLFNNTNTGANANTVASAGTDVNAGTSANADTGVSADGNADTDDYAVFPSEEQNFIFSQKLPDGFREYTLENELKVFVLEDFSSAPVRLELAVRAGFSSQTPKTAGFFPLYTQLFSNAGKAAAGFLFDGSNRFDGKENPEKFTERTWYLNGVNKECNADFARYIIVAAPAQTEEILKQLSYSFFSPVFSDADLMKEFSALKTQVMQNAFGTAGFINSSIDSRVFASEPWKQDSGIYPALFVNTPLEEARTILTSIGRNYYTPKNSALFISGAIKAENALELAKKYFQKPAALSAGNLSDGEVHIAPSGQKKFVMHDALFTPEMSQIVIQYTGLSMHQADIAAAALNEYDSSLKKALTDIKELAIRGQDYVNAASAHKNGSSRLIFQSLLEKSKSNPAAQAETFLKTVENAFPLYASENDIRAAKEKLISQYKTRFKNSSVFMDMLSQFWAISAVTQIHTESVSQELIRQPDIIMRTQGDKIFTAYQAESPFVFVLVNSSVYKKNEKAFKKAGYEEITSKNGSWFLQKLYETLKKQLEAGDGYESESNPYAENIPPENIQIIAAEAFAAENKKQFSYFKLSNEIPVIIKRNENAATAVISLAVSGGRLSSAKINNGLTEIMTNALARNIQKDILQASLEKRIQGEPEVLAETGLAGGIITVECLESDVLPCISCISHAIIHGNIKPAEADGLIYDRRSQHRIQRASGQYQLFSTAISLLYENTDYPLVYTQKAEILENTQYMEILASYPSLLDASKYSLVLTGNIPKNGLEQILEEGLGVLVKQTQNVYRLYKEFPAPDFSPFITAETAGAAPAAEKTNGTAAAADNAPAGKNGATAKSAEKPAANAAPTAEKTNGTAAAADNAPAGKKSAAPTAAGRADTATSSGRTKPASGRKIVALEHLFFTDQSAEPAGPRPEILIPTAEFLDPVQFWLPSPAQSSPELITFNSLLFELEDRLSQALELQAENEGAFVKITPASAEIQAAVITFINVRHTGKIDSLYKEVVNQLLSSLQTQAVSVKNRWILQSLSKTQTNRGTALLIRSGLEQGPIKAADKDKHSAEQEDGHMAETLPEQSERTSQEAAEQKDGQKQSPSSPKTEDAFNDAGLDSAWRYITEYEFISKLTAEDMFETAKKYILEEAPLRLYSKDSKR</sequence>
<dbReference type="EMBL" id="CP054257">
    <property type="protein sequence ID" value="QTQ12296.1"/>
    <property type="molecule type" value="Genomic_DNA"/>
</dbReference>
<dbReference type="GO" id="GO:0046872">
    <property type="term" value="F:metal ion binding"/>
    <property type="evidence" value="ECO:0007669"/>
    <property type="project" value="InterPro"/>
</dbReference>
<evidence type="ECO:0000256" key="1">
    <source>
        <dbReference type="SAM" id="MobiDB-lite"/>
    </source>
</evidence>
<keyword evidence="2" id="KW-0732">Signal</keyword>
<protein>
    <submittedName>
        <fullName evidence="4">Insulinase family protein</fullName>
    </submittedName>
</protein>
<dbReference type="Gene3D" id="3.30.830.10">
    <property type="entry name" value="Metalloenzyme, LuxS/M16 peptidase-like"/>
    <property type="match status" value="2"/>
</dbReference>
<name>A0A975F0E6_9SPIR</name>